<sequence>MNKLFIASAVLASTSACLLTVNPTNAQNIAATVTATGNESTLEGNFNLGSQSANLSTTFENITVGAAVNLSGDGSAFSNSTISSTSLRNTFIDNTGLVIDGESRSFHRSDIASSTAVANSLPLSGFAVAIGLTGEAKFEGTVGEDVPFELLDVGVLGEDDIEINASYSSITPEPGANIAATVAATGGRGDTSSGDIDLPEQSGQIQAFFYDNITVGAAINADGTGSAFSNSTISSATTAHFLTQGDETAINNSSYDSDIASSTAAANPRGIGSFFVSIGTFGEGGILGDQGQSDAGVDGTNDADVRVDYD</sequence>
<organism evidence="3 4">
    <name type="scientific">Petrachloros mirabilis ULC683</name>
    <dbReference type="NCBI Taxonomy" id="2781853"/>
    <lineage>
        <taxon>Bacteria</taxon>
        <taxon>Bacillati</taxon>
        <taxon>Cyanobacteriota</taxon>
        <taxon>Cyanophyceae</taxon>
        <taxon>Synechococcales</taxon>
        <taxon>Petrachlorosaceae</taxon>
        <taxon>Petrachloros</taxon>
        <taxon>Petrachloros mirabilis</taxon>
    </lineage>
</organism>
<protein>
    <recommendedName>
        <fullName evidence="5">Porin</fullName>
    </recommendedName>
</protein>
<gene>
    <name evidence="3" type="ORF">GS597_03175</name>
</gene>
<evidence type="ECO:0000313" key="3">
    <source>
        <dbReference type="EMBL" id="NCJ05524.1"/>
    </source>
</evidence>
<reference evidence="3" key="1">
    <citation type="submission" date="2019-12" db="EMBL/GenBank/DDBJ databases">
        <title>High-Quality draft genome sequences of three cyanobacteria isolated from the limestone walls of the Old Cathedral of Coimbra.</title>
        <authorList>
            <person name="Tiago I."/>
            <person name="Soares F."/>
            <person name="Portugal A."/>
        </authorList>
    </citation>
    <scope>NUCLEOTIDE SEQUENCE [LARGE SCALE GENOMIC DNA]</scope>
    <source>
        <strain evidence="3">C</strain>
    </source>
</reference>
<keyword evidence="2" id="KW-0732">Signal</keyword>
<evidence type="ECO:0000313" key="4">
    <source>
        <dbReference type="Proteomes" id="UP000607397"/>
    </source>
</evidence>
<dbReference type="AlphaFoldDB" id="A0A8K2AGV7"/>
<dbReference type="RefSeq" id="WP_161823997.1">
    <property type="nucleotide sequence ID" value="NZ_WVIC01000004.1"/>
</dbReference>
<feature type="signal peptide" evidence="2">
    <location>
        <begin position="1"/>
        <end position="26"/>
    </location>
</feature>
<evidence type="ECO:0000256" key="1">
    <source>
        <dbReference type="SAM" id="MobiDB-lite"/>
    </source>
</evidence>
<dbReference type="Proteomes" id="UP000607397">
    <property type="component" value="Unassembled WGS sequence"/>
</dbReference>
<evidence type="ECO:0000256" key="2">
    <source>
        <dbReference type="SAM" id="SignalP"/>
    </source>
</evidence>
<comment type="caution">
    <text evidence="3">The sequence shown here is derived from an EMBL/GenBank/DDBJ whole genome shotgun (WGS) entry which is preliminary data.</text>
</comment>
<feature type="region of interest" description="Disordered" evidence="1">
    <location>
        <begin position="288"/>
        <end position="310"/>
    </location>
</feature>
<evidence type="ECO:0008006" key="5">
    <source>
        <dbReference type="Google" id="ProtNLM"/>
    </source>
</evidence>
<feature type="chain" id="PRO_5035460915" description="Porin" evidence="2">
    <location>
        <begin position="27"/>
        <end position="310"/>
    </location>
</feature>
<dbReference type="PROSITE" id="PS51257">
    <property type="entry name" value="PROKAR_LIPOPROTEIN"/>
    <property type="match status" value="1"/>
</dbReference>
<proteinExistence type="predicted"/>
<accession>A0A8K2AGV7</accession>
<name>A0A8K2AGV7_9CYAN</name>
<dbReference type="EMBL" id="WVIC01000004">
    <property type="protein sequence ID" value="NCJ05524.1"/>
    <property type="molecule type" value="Genomic_DNA"/>
</dbReference>
<keyword evidence="4" id="KW-1185">Reference proteome</keyword>